<dbReference type="OrthoDB" id="2955631at2"/>
<proteinExistence type="predicted"/>
<feature type="transmembrane region" description="Helical" evidence="2">
    <location>
        <begin position="71"/>
        <end position="94"/>
    </location>
</feature>
<evidence type="ECO:0000256" key="1">
    <source>
        <dbReference type="SAM" id="MobiDB-lite"/>
    </source>
</evidence>
<accession>A0A3M0GEZ8</accession>
<dbReference type="Pfam" id="PF10011">
    <property type="entry name" value="DUF2254"/>
    <property type="match status" value="1"/>
</dbReference>
<evidence type="ECO:0000313" key="3">
    <source>
        <dbReference type="EMBL" id="RMB60173.1"/>
    </source>
</evidence>
<comment type="caution">
    <text evidence="3">The sequence shown here is derived from an EMBL/GenBank/DDBJ whole genome shotgun (WGS) entry which is preliminary data.</text>
</comment>
<keyword evidence="2" id="KW-0472">Membrane</keyword>
<keyword evidence="2" id="KW-0812">Transmembrane</keyword>
<feature type="compositionally biased region" description="Basic and acidic residues" evidence="1">
    <location>
        <begin position="416"/>
        <end position="430"/>
    </location>
</feature>
<sequence>MNRLSSWWYRLRESFWFVPLVCLVAALVLAQTMVSLDKAVTDDLSSAWFAWVYGVGIDGSRAMLGAIGTSMLAVAATAFSITISVVVTASATYGPRLVGNFMADRGNQIVLGVFVATFVYSLMVLRTIRSEADDQTSFVPHLAVNLAVLMAVADAVLLVWFIHHIAASVRVETLAHGVRTNFRAVVERMHPREAPEDVTLTSALRAGGTAVTAGAVGYLVEIDFHRLRNVAEESDAFIEVVPRVGDHILAREPLARIWPGEATDDDETVEKIRDCVRIGDSRSVYQDIRFAEQQVLELAVRALSPGTNDPYTAVNAIEEVAAGIVMAVSQDRPGNTLLDKGTARVHFGTVSLEEMVDMPFDQVRPYALDHVMVLTALIDLATRVTLATIHPEIADRMQHQVEVLVECFRATDPPAHDMSRLEEHFDDRRGALSRRGRTADQPTTS</sequence>
<evidence type="ECO:0000313" key="4">
    <source>
        <dbReference type="Proteomes" id="UP000275256"/>
    </source>
</evidence>
<feature type="transmembrane region" description="Helical" evidence="2">
    <location>
        <begin position="106"/>
        <end position="125"/>
    </location>
</feature>
<protein>
    <submittedName>
        <fullName evidence="3">DUF2254 domain-containing protein</fullName>
    </submittedName>
</protein>
<keyword evidence="4" id="KW-1185">Reference proteome</keyword>
<dbReference type="InterPro" id="IPR018723">
    <property type="entry name" value="DUF2254_membrane"/>
</dbReference>
<evidence type="ECO:0000256" key="2">
    <source>
        <dbReference type="SAM" id="Phobius"/>
    </source>
</evidence>
<keyword evidence="2" id="KW-1133">Transmembrane helix</keyword>
<gene>
    <name evidence="3" type="ORF">EAX62_10830</name>
</gene>
<dbReference type="AlphaFoldDB" id="A0A3M0GEZ8"/>
<dbReference type="RefSeq" id="WP_121901653.1">
    <property type="nucleotide sequence ID" value="NZ_REFW01000002.1"/>
</dbReference>
<feature type="transmembrane region" description="Helical" evidence="2">
    <location>
        <begin position="137"/>
        <end position="162"/>
    </location>
</feature>
<reference evidence="3 4" key="1">
    <citation type="submission" date="2018-10" db="EMBL/GenBank/DDBJ databases">
        <title>Tessaracoccus antarcticuss sp. nov., isolated from sediment.</title>
        <authorList>
            <person name="Zhou L.Y."/>
            <person name="Du Z.J."/>
        </authorList>
    </citation>
    <scope>NUCLEOTIDE SEQUENCE [LARGE SCALE GENOMIC DNA]</scope>
    <source>
        <strain evidence="3 4">JDX10</strain>
    </source>
</reference>
<organism evidence="3 4">
    <name type="scientific">Tessaracoccus antarcticus</name>
    <dbReference type="NCBI Taxonomy" id="2479848"/>
    <lineage>
        <taxon>Bacteria</taxon>
        <taxon>Bacillati</taxon>
        <taxon>Actinomycetota</taxon>
        <taxon>Actinomycetes</taxon>
        <taxon>Propionibacteriales</taxon>
        <taxon>Propionibacteriaceae</taxon>
        <taxon>Tessaracoccus</taxon>
    </lineage>
</organism>
<dbReference type="EMBL" id="REFW01000002">
    <property type="protein sequence ID" value="RMB60173.1"/>
    <property type="molecule type" value="Genomic_DNA"/>
</dbReference>
<feature type="region of interest" description="Disordered" evidence="1">
    <location>
        <begin position="416"/>
        <end position="445"/>
    </location>
</feature>
<dbReference type="Proteomes" id="UP000275256">
    <property type="component" value="Unassembled WGS sequence"/>
</dbReference>
<name>A0A3M0GEZ8_9ACTN</name>